<dbReference type="InterPro" id="IPR021136">
    <property type="entry name" value="Flagellar_hook_control-like_C"/>
</dbReference>
<dbReference type="EMBL" id="SUPK01000002">
    <property type="protein sequence ID" value="TJY43186.1"/>
    <property type="molecule type" value="Genomic_DNA"/>
</dbReference>
<comment type="function">
    <text evidence="1">Controls the length of the flagellar hook.</text>
</comment>
<keyword evidence="7" id="KW-1185">Reference proteome</keyword>
<organism evidence="6 7">
    <name type="scientific">Cohnella pontilimi</name>
    <dbReference type="NCBI Taxonomy" id="2564100"/>
    <lineage>
        <taxon>Bacteria</taxon>
        <taxon>Bacillati</taxon>
        <taxon>Bacillota</taxon>
        <taxon>Bacilli</taxon>
        <taxon>Bacillales</taxon>
        <taxon>Paenibacillaceae</taxon>
        <taxon>Cohnella</taxon>
    </lineage>
</organism>
<evidence type="ECO:0000256" key="3">
    <source>
        <dbReference type="ARBA" id="ARBA00022795"/>
    </source>
</evidence>
<feature type="compositionally biased region" description="Low complexity" evidence="4">
    <location>
        <begin position="213"/>
        <end position="224"/>
    </location>
</feature>
<dbReference type="PANTHER" id="PTHR37533:SF2">
    <property type="entry name" value="FLAGELLAR HOOK-LENGTH CONTROL PROTEIN"/>
    <property type="match status" value="1"/>
</dbReference>
<feature type="compositionally biased region" description="Gly residues" evidence="4">
    <location>
        <begin position="437"/>
        <end position="447"/>
    </location>
</feature>
<evidence type="ECO:0000313" key="6">
    <source>
        <dbReference type="EMBL" id="TJY43186.1"/>
    </source>
</evidence>
<dbReference type="Gene3D" id="3.30.750.140">
    <property type="match status" value="1"/>
</dbReference>
<gene>
    <name evidence="6" type="ORF">E5161_04625</name>
</gene>
<protein>
    <recommendedName>
        <fullName evidence="5">Flagellar hook-length control protein-like C-terminal domain-containing protein</fullName>
    </recommendedName>
</protein>
<evidence type="ECO:0000313" key="7">
    <source>
        <dbReference type="Proteomes" id="UP000309673"/>
    </source>
</evidence>
<dbReference type="CDD" id="cd17470">
    <property type="entry name" value="T3SS_Flik_C"/>
    <property type="match status" value="1"/>
</dbReference>
<evidence type="ECO:0000259" key="5">
    <source>
        <dbReference type="Pfam" id="PF02120"/>
    </source>
</evidence>
<dbReference type="AlphaFoldDB" id="A0A4U0FE24"/>
<evidence type="ECO:0000256" key="1">
    <source>
        <dbReference type="ARBA" id="ARBA00003944"/>
    </source>
</evidence>
<sequence length="480" mass="48922">MTNGTISTTVTAGTAGMANMTAAPGKTSSSNGFSGVLVQAMGGTDGNGATAAGNTTTAGLLGWMGLLGAQPAEQAPELLQLLAGLSEQLEGLDPNAELPADVQDQLAGLLGMLQNLLMQMGIQPNADSQPAGAAGTDASQSPLELTSGSLAANGKPVSSPLQQTLKQLSALLSSGAAVVSDPSGLTEQIRQAIQALTPHSASVQTSQAQPVEAQAASNASQNASKLMGQGNSAAESGTEIAAASAPEIRRSTGTSFRNPVWTFQTAQESDSSSNAGIVTPSAVQPGEAAGENGSAPAWTFLKGDNAGMTPSVPANATAASTNVPVQQFAEHMSKYLVKQFVLTQAGGAHEAKILLHPEHLGQVDIKIMIQNGQLTAQFVTENGAARDLLENQLSQLRTALQGQGLQVDRMEVVQQSSTAASDTASMFQQNQRQPGSGHHGGANGRGLRGTYDDQAGFEAELDRTASLREIGYGSALNVKA</sequence>
<feature type="compositionally biased region" description="Polar residues" evidence="4">
    <location>
        <begin position="200"/>
        <end position="209"/>
    </location>
</feature>
<dbReference type="Proteomes" id="UP000309673">
    <property type="component" value="Unassembled WGS sequence"/>
</dbReference>
<dbReference type="Pfam" id="PF02120">
    <property type="entry name" value="Flg_hook"/>
    <property type="match status" value="1"/>
</dbReference>
<dbReference type="PANTHER" id="PTHR37533">
    <property type="entry name" value="FLAGELLAR HOOK-LENGTH CONTROL PROTEIN"/>
    <property type="match status" value="1"/>
</dbReference>
<reference evidence="6 7" key="1">
    <citation type="submission" date="2019-04" db="EMBL/GenBank/DDBJ databases">
        <title>Cohnella sp. nov., isolated from soil.</title>
        <authorList>
            <person name="Kim W."/>
        </authorList>
    </citation>
    <scope>NUCLEOTIDE SEQUENCE [LARGE SCALE GENOMIC DNA]</scope>
    <source>
        <strain evidence="6 7">CAU 1483</strain>
    </source>
</reference>
<feature type="domain" description="Flagellar hook-length control protein-like C-terminal" evidence="5">
    <location>
        <begin position="343"/>
        <end position="418"/>
    </location>
</feature>
<keyword evidence="3" id="KW-1005">Bacterial flagellum biogenesis</keyword>
<proteinExistence type="inferred from homology"/>
<dbReference type="OrthoDB" id="2380967at2"/>
<evidence type="ECO:0000256" key="4">
    <source>
        <dbReference type="SAM" id="MobiDB-lite"/>
    </source>
</evidence>
<name>A0A4U0FE24_9BACL</name>
<feature type="compositionally biased region" description="Polar residues" evidence="4">
    <location>
        <begin position="137"/>
        <end position="150"/>
    </location>
</feature>
<accession>A0A4U0FE24</accession>
<evidence type="ECO:0000256" key="2">
    <source>
        <dbReference type="ARBA" id="ARBA00009149"/>
    </source>
</evidence>
<dbReference type="InterPro" id="IPR001635">
    <property type="entry name" value="Flag_hook_Flik"/>
</dbReference>
<feature type="region of interest" description="Disordered" evidence="4">
    <location>
        <begin position="124"/>
        <end position="158"/>
    </location>
</feature>
<dbReference type="RefSeq" id="WP_136776551.1">
    <property type="nucleotide sequence ID" value="NZ_SUPK01000002.1"/>
</dbReference>
<feature type="region of interest" description="Disordered" evidence="4">
    <location>
        <begin position="200"/>
        <end position="294"/>
    </location>
</feature>
<feature type="region of interest" description="Disordered" evidence="4">
    <location>
        <begin position="418"/>
        <end position="451"/>
    </location>
</feature>
<dbReference type="InterPro" id="IPR038610">
    <property type="entry name" value="FliK-like_C_sf"/>
</dbReference>
<dbReference type="InterPro" id="IPR052563">
    <property type="entry name" value="FliK"/>
</dbReference>
<dbReference type="PRINTS" id="PR01007">
    <property type="entry name" value="FLGHOOKFLIK"/>
</dbReference>
<feature type="compositionally biased region" description="Polar residues" evidence="4">
    <location>
        <begin position="251"/>
        <end position="276"/>
    </location>
</feature>
<dbReference type="GO" id="GO:0044780">
    <property type="term" value="P:bacterial-type flagellum assembly"/>
    <property type="evidence" value="ECO:0007669"/>
    <property type="project" value="InterPro"/>
</dbReference>
<dbReference type="GO" id="GO:0009424">
    <property type="term" value="C:bacterial-type flagellum hook"/>
    <property type="evidence" value="ECO:0007669"/>
    <property type="project" value="InterPro"/>
</dbReference>
<comment type="caution">
    <text evidence="6">The sequence shown here is derived from an EMBL/GenBank/DDBJ whole genome shotgun (WGS) entry which is preliminary data.</text>
</comment>
<comment type="similarity">
    <text evidence="2">Belongs to the FliK family.</text>
</comment>